<dbReference type="NCBIfam" id="TIGR01549">
    <property type="entry name" value="HAD-SF-IA-v1"/>
    <property type="match status" value="1"/>
</dbReference>
<dbReference type="PANTHER" id="PTHR43434:SF26">
    <property type="entry name" value="PYROPHOSPHATASE PPAX"/>
    <property type="match status" value="1"/>
</dbReference>
<keyword evidence="2" id="KW-1185">Reference proteome</keyword>
<evidence type="ECO:0000313" key="1">
    <source>
        <dbReference type="EMBL" id="GGH09412.1"/>
    </source>
</evidence>
<reference evidence="2" key="1">
    <citation type="journal article" date="2019" name="Int. J. Syst. Evol. Microbiol.">
        <title>The Global Catalogue of Microorganisms (GCM) 10K type strain sequencing project: providing services to taxonomists for standard genome sequencing and annotation.</title>
        <authorList>
            <consortium name="The Broad Institute Genomics Platform"/>
            <consortium name="The Broad Institute Genome Sequencing Center for Infectious Disease"/>
            <person name="Wu L."/>
            <person name="Ma J."/>
        </authorList>
    </citation>
    <scope>NUCLEOTIDE SEQUENCE [LARGE SCALE GENOMIC DNA]</scope>
    <source>
        <strain evidence="2">CGMCC 1.12769</strain>
    </source>
</reference>
<keyword evidence="1" id="KW-0378">Hydrolase</keyword>
<proteinExistence type="predicted"/>
<protein>
    <submittedName>
        <fullName evidence="1">Hydrolase</fullName>
    </submittedName>
</protein>
<dbReference type="InterPro" id="IPR041492">
    <property type="entry name" value="HAD_2"/>
</dbReference>
<dbReference type="EMBL" id="BMFT01000001">
    <property type="protein sequence ID" value="GGH09412.1"/>
    <property type="molecule type" value="Genomic_DNA"/>
</dbReference>
<evidence type="ECO:0000313" key="2">
    <source>
        <dbReference type="Proteomes" id="UP000659344"/>
    </source>
</evidence>
<dbReference type="SUPFAM" id="SSF56784">
    <property type="entry name" value="HAD-like"/>
    <property type="match status" value="1"/>
</dbReference>
<dbReference type="Proteomes" id="UP000659344">
    <property type="component" value="Unassembled WGS sequence"/>
</dbReference>
<dbReference type="InterPro" id="IPR036412">
    <property type="entry name" value="HAD-like_sf"/>
</dbReference>
<comment type="caution">
    <text evidence="1">The sequence shown here is derived from an EMBL/GenBank/DDBJ whole genome shotgun (WGS) entry which is preliminary data.</text>
</comment>
<accession>A0ABQ1Y1D0</accession>
<dbReference type="PANTHER" id="PTHR43434">
    <property type="entry name" value="PHOSPHOGLYCOLATE PHOSPHATASE"/>
    <property type="match status" value="1"/>
</dbReference>
<sequence>MYTCIIFDVDGTIINTEKAVIGSLQKTLKEVLGREYGREELTFVLGVPGTTSLPKLGIQNIAEVNDRWNENMKDFYADIHIYPEIDQVLRTLKERNVMTGIVTSKTRQELQDDFVPFGLMKYLPFIVTADDTLKHKPNPEPIQKFLEISGANQSEAIYIGDTIYDMRCASDARVDFALAVWGAAQSPNGIDAKYKLNEPLDILELL</sequence>
<dbReference type="InterPro" id="IPR006439">
    <property type="entry name" value="HAD-SF_hydro_IA"/>
</dbReference>
<dbReference type="SFLD" id="SFLDG01129">
    <property type="entry name" value="C1.5:_HAD__Beta-PGM__Phosphata"/>
    <property type="match status" value="1"/>
</dbReference>
<dbReference type="InterPro" id="IPR050155">
    <property type="entry name" value="HAD-like_hydrolase_sf"/>
</dbReference>
<name>A0ABQ1Y1D0_9BACL</name>
<gene>
    <name evidence="1" type="ORF">GCM10008013_00470</name>
</gene>
<dbReference type="Gene3D" id="1.10.150.240">
    <property type="entry name" value="Putative phosphatase, domain 2"/>
    <property type="match status" value="1"/>
</dbReference>
<dbReference type="GO" id="GO:0016787">
    <property type="term" value="F:hydrolase activity"/>
    <property type="evidence" value="ECO:0007669"/>
    <property type="project" value="UniProtKB-KW"/>
</dbReference>
<dbReference type="Pfam" id="PF13419">
    <property type="entry name" value="HAD_2"/>
    <property type="match status" value="1"/>
</dbReference>
<dbReference type="SFLD" id="SFLDS00003">
    <property type="entry name" value="Haloacid_Dehalogenase"/>
    <property type="match status" value="1"/>
</dbReference>
<dbReference type="InterPro" id="IPR023198">
    <property type="entry name" value="PGP-like_dom2"/>
</dbReference>
<dbReference type="RefSeq" id="WP_188534684.1">
    <property type="nucleotide sequence ID" value="NZ_BMFT01000001.1"/>
</dbReference>
<dbReference type="InterPro" id="IPR023214">
    <property type="entry name" value="HAD_sf"/>
</dbReference>
<dbReference type="Gene3D" id="3.40.50.1000">
    <property type="entry name" value="HAD superfamily/HAD-like"/>
    <property type="match status" value="1"/>
</dbReference>
<organism evidence="1 2">
    <name type="scientific">Paenibacillus segetis</name>
    <dbReference type="NCBI Taxonomy" id="1325360"/>
    <lineage>
        <taxon>Bacteria</taxon>
        <taxon>Bacillati</taxon>
        <taxon>Bacillota</taxon>
        <taxon>Bacilli</taxon>
        <taxon>Bacillales</taxon>
        <taxon>Paenibacillaceae</taxon>
        <taxon>Paenibacillus</taxon>
    </lineage>
</organism>